<name>A0A0W8F7J7_9ZZZZ</name>
<proteinExistence type="inferred from homology"/>
<evidence type="ECO:0000313" key="12">
    <source>
        <dbReference type="EMBL" id="KUG16841.1"/>
    </source>
</evidence>
<feature type="transmembrane region" description="Helical" evidence="11">
    <location>
        <begin position="148"/>
        <end position="169"/>
    </location>
</feature>
<evidence type="ECO:0000256" key="10">
    <source>
        <dbReference type="ARBA" id="ARBA00023264"/>
    </source>
</evidence>
<dbReference type="EMBL" id="LNQE01001478">
    <property type="protein sequence ID" value="KUG16841.1"/>
    <property type="molecule type" value="Genomic_DNA"/>
</dbReference>
<keyword evidence="2" id="KW-0444">Lipid biosynthesis</keyword>
<keyword evidence="5" id="KW-0460">Magnesium</keyword>
<keyword evidence="7" id="KW-0443">Lipid metabolism</keyword>
<keyword evidence="9" id="KW-0594">Phospholipid biosynthesis</keyword>
<reference evidence="12" key="1">
    <citation type="journal article" date="2015" name="Proc. Natl. Acad. Sci. U.S.A.">
        <title>Networks of energetic and metabolic interactions define dynamics in microbial communities.</title>
        <authorList>
            <person name="Embree M."/>
            <person name="Liu J.K."/>
            <person name="Al-Bassam M.M."/>
            <person name="Zengler K."/>
        </authorList>
    </citation>
    <scope>NUCLEOTIDE SEQUENCE</scope>
</reference>
<keyword evidence="4 11" id="KW-0812">Transmembrane</keyword>
<dbReference type="InterPro" id="IPR002726">
    <property type="entry name" value="CarS_archaea"/>
</dbReference>
<keyword evidence="1" id="KW-1003">Cell membrane</keyword>
<dbReference type="GO" id="GO:0008654">
    <property type="term" value="P:phospholipid biosynthetic process"/>
    <property type="evidence" value="ECO:0007669"/>
    <property type="project" value="UniProtKB-KW"/>
</dbReference>
<dbReference type="NCBIfam" id="NF003114">
    <property type="entry name" value="PRK04032.1"/>
    <property type="match status" value="1"/>
</dbReference>
<evidence type="ECO:0000256" key="2">
    <source>
        <dbReference type="ARBA" id="ARBA00022516"/>
    </source>
</evidence>
<dbReference type="GO" id="GO:0016740">
    <property type="term" value="F:transferase activity"/>
    <property type="evidence" value="ECO:0007669"/>
    <property type="project" value="UniProtKB-KW"/>
</dbReference>
<dbReference type="Pfam" id="PF01864">
    <property type="entry name" value="CarS-like"/>
    <property type="match status" value="1"/>
</dbReference>
<dbReference type="PANTHER" id="PTHR39650">
    <property type="entry name" value="CDP-ARCHAEOL SYNTHASE"/>
    <property type="match status" value="1"/>
</dbReference>
<gene>
    <name evidence="12" type="ORF">ASZ90_013474</name>
</gene>
<accession>A0A0W8F7J7</accession>
<evidence type="ECO:0000256" key="11">
    <source>
        <dbReference type="SAM" id="Phobius"/>
    </source>
</evidence>
<comment type="caution">
    <text evidence="12">The sequence shown here is derived from an EMBL/GenBank/DDBJ whole genome shotgun (WGS) entry which is preliminary data.</text>
</comment>
<evidence type="ECO:0000256" key="4">
    <source>
        <dbReference type="ARBA" id="ARBA00022692"/>
    </source>
</evidence>
<evidence type="ECO:0000256" key="6">
    <source>
        <dbReference type="ARBA" id="ARBA00022989"/>
    </source>
</evidence>
<evidence type="ECO:0000256" key="5">
    <source>
        <dbReference type="ARBA" id="ARBA00022842"/>
    </source>
</evidence>
<protein>
    <recommendedName>
        <fullName evidence="13">CDP-2,3-bis-(O-geranylgeranyl)-sn-glycerol synthase</fullName>
    </recommendedName>
</protein>
<evidence type="ECO:0000256" key="1">
    <source>
        <dbReference type="ARBA" id="ARBA00022475"/>
    </source>
</evidence>
<keyword evidence="6 11" id="KW-1133">Transmembrane helix</keyword>
<keyword evidence="8 11" id="KW-0472">Membrane</keyword>
<sequence length="178" mass="19641">MIALIVAFWLMLPAYVPNNFAAIFGGGTPLDMGRVFQDGERTLGDGKTFRGTIAGTVCGVLMGLVQNQIAPFFGLPVFGTGFEQLPILLGLSLGAMLGDIVAAFFKRRLRMKRGAPLVLIDQIDFVIGAWLLTMLIAPLWFWHNFTPLIMIIVLIITPILHRITNIIGYKIGAKREPW</sequence>
<dbReference type="InterPro" id="IPR032690">
    <property type="entry name" value="CarS"/>
</dbReference>
<evidence type="ECO:0000256" key="3">
    <source>
        <dbReference type="ARBA" id="ARBA00022679"/>
    </source>
</evidence>
<evidence type="ECO:0000256" key="8">
    <source>
        <dbReference type="ARBA" id="ARBA00023136"/>
    </source>
</evidence>
<organism evidence="12">
    <name type="scientific">hydrocarbon metagenome</name>
    <dbReference type="NCBI Taxonomy" id="938273"/>
    <lineage>
        <taxon>unclassified sequences</taxon>
        <taxon>metagenomes</taxon>
        <taxon>ecological metagenomes</taxon>
    </lineage>
</organism>
<dbReference type="PANTHER" id="PTHR39650:SF1">
    <property type="entry name" value="CDP-ARCHAEOL SYNTHASE"/>
    <property type="match status" value="1"/>
</dbReference>
<keyword evidence="10" id="KW-1208">Phospholipid metabolism</keyword>
<keyword evidence="3" id="KW-0808">Transferase</keyword>
<dbReference type="AlphaFoldDB" id="A0A0W8F7J7"/>
<evidence type="ECO:0000256" key="7">
    <source>
        <dbReference type="ARBA" id="ARBA00023098"/>
    </source>
</evidence>
<evidence type="ECO:0008006" key="13">
    <source>
        <dbReference type="Google" id="ProtNLM"/>
    </source>
</evidence>
<evidence type="ECO:0000256" key="9">
    <source>
        <dbReference type="ARBA" id="ARBA00023209"/>
    </source>
</evidence>
<dbReference type="HAMAP" id="MF_01117">
    <property type="entry name" value="CDP_archaeol_synth"/>
    <property type="match status" value="1"/>
</dbReference>
<feature type="transmembrane region" description="Helical" evidence="11">
    <location>
        <begin position="117"/>
        <end position="142"/>
    </location>
</feature>
<feature type="transmembrane region" description="Helical" evidence="11">
    <location>
        <begin position="85"/>
        <end position="105"/>
    </location>
</feature>